<evidence type="ECO:0000313" key="6">
    <source>
        <dbReference type="Proteomes" id="UP001408356"/>
    </source>
</evidence>
<dbReference type="Gene3D" id="2.40.40.10">
    <property type="entry name" value="RlpA-like domain"/>
    <property type="match status" value="1"/>
</dbReference>
<comment type="caution">
    <text evidence="5">The sequence shown here is derived from an EMBL/GenBank/DDBJ whole genome shotgun (WGS) entry which is preliminary data.</text>
</comment>
<evidence type="ECO:0000256" key="4">
    <source>
        <dbReference type="SAM" id="SignalP"/>
    </source>
</evidence>
<accession>A0ABR2ULS1</accession>
<evidence type="ECO:0000256" key="2">
    <source>
        <dbReference type="ARBA" id="ARBA00010421"/>
    </source>
</evidence>
<comment type="subcellular location">
    <subcellularLocation>
        <location evidence="1">Secreted</location>
    </subcellularLocation>
</comment>
<dbReference type="PANTHER" id="PTHR38850:SF2">
    <property type="entry name" value="CERATO-PLATANIN"/>
    <property type="match status" value="1"/>
</dbReference>
<name>A0ABR2ULS1_9PEZI</name>
<reference evidence="5 6" key="1">
    <citation type="journal article" date="2024" name="J. Plant Pathol.">
        <title>Sequence and assembly of the genome of Seiridium unicorne, isolate CBS 538.82, causal agent of cypress canker disease.</title>
        <authorList>
            <person name="Scali E."/>
            <person name="Rocca G.D."/>
            <person name="Danti R."/>
            <person name="Garbelotto M."/>
            <person name="Barberini S."/>
            <person name="Baroncelli R."/>
            <person name="Emiliani G."/>
        </authorList>
    </citation>
    <scope>NUCLEOTIDE SEQUENCE [LARGE SCALE GENOMIC DNA]</scope>
    <source>
        <strain evidence="5 6">BM-138-508</strain>
    </source>
</reference>
<dbReference type="InterPro" id="IPR036908">
    <property type="entry name" value="RlpA-like_sf"/>
</dbReference>
<keyword evidence="4" id="KW-0732">Signal</keyword>
<evidence type="ECO:0000256" key="1">
    <source>
        <dbReference type="ARBA" id="ARBA00004613"/>
    </source>
</evidence>
<dbReference type="Proteomes" id="UP001408356">
    <property type="component" value="Unassembled WGS sequence"/>
</dbReference>
<comment type="similarity">
    <text evidence="2">Belongs to the cerato-platanin family.</text>
</comment>
<keyword evidence="3" id="KW-0964">Secreted</keyword>
<dbReference type="PANTHER" id="PTHR38850">
    <property type="entry name" value="CERATO-PLATANIN"/>
    <property type="match status" value="1"/>
</dbReference>
<protein>
    <recommendedName>
        <fullName evidence="7">Cerato-platanin</fullName>
    </recommendedName>
</protein>
<dbReference type="InterPro" id="IPR010829">
    <property type="entry name" value="Cerato-platanin"/>
</dbReference>
<organism evidence="5 6">
    <name type="scientific">Seiridium unicorne</name>
    <dbReference type="NCBI Taxonomy" id="138068"/>
    <lineage>
        <taxon>Eukaryota</taxon>
        <taxon>Fungi</taxon>
        <taxon>Dikarya</taxon>
        <taxon>Ascomycota</taxon>
        <taxon>Pezizomycotina</taxon>
        <taxon>Sordariomycetes</taxon>
        <taxon>Xylariomycetidae</taxon>
        <taxon>Amphisphaeriales</taxon>
        <taxon>Sporocadaceae</taxon>
        <taxon>Seiridium</taxon>
    </lineage>
</organism>
<evidence type="ECO:0008006" key="7">
    <source>
        <dbReference type="Google" id="ProtNLM"/>
    </source>
</evidence>
<proteinExistence type="inferred from homology"/>
<evidence type="ECO:0000313" key="5">
    <source>
        <dbReference type="EMBL" id="KAK9415577.1"/>
    </source>
</evidence>
<evidence type="ECO:0000256" key="3">
    <source>
        <dbReference type="ARBA" id="ARBA00022525"/>
    </source>
</evidence>
<sequence>MLFNTLSILATAAASASAAAISSGAHQRRDYGVSITPHDSFSSSIGVLGCKINTNRVAYWPSFPSCDSICVKVSANGRSVHLLKIDQSGGAYDISYDAWNYLSTGEGAEADPTMGGGIPATYEDVDMSECAHLITEPEGRLAFSAANSMNFVSSCSSDTWVGQNFAMYNIADSACTWGYDEVCTYPDLAITNQPSCPHQLGSQVALTTCPVYNIAYGTGLLTLAL</sequence>
<dbReference type="Pfam" id="PF07249">
    <property type="entry name" value="Cerato-platanin"/>
    <property type="match status" value="1"/>
</dbReference>
<feature type="chain" id="PRO_5045948821" description="Cerato-platanin" evidence="4">
    <location>
        <begin position="19"/>
        <end position="225"/>
    </location>
</feature>
<keyword evidence="6" id="KW-1185">Reference proteome</keyword>
<dbReference type="EMBL" id="JARVKF010000415">
    <property type="protein sequence ID" value="KAK9415577.1"/>
    <property type="molecule type" value="Genomic_DNA"/>
</dbReference>
<feature type="signal peptide" evidence="4">
    <location>
        <begin position="1"/>
        <end position="18"/>
    </location>
</feature>
<gene>
    <name evidence="5" type="ORF">SUNI508_10417</name>
</gene>